<reference evidence="1 2" key="1">
    <citation type="submission" date="2018-06" db="EMBL/GenBank/DDBJ databases">
        <authorList>
            <consortium name="Pathogen Informatics"/>
            <person name="Doyle S."/>
        </authorList>
    </citation>
    <scope>NUCLEOTIDE SEQUENCE [LARGE SCALE GENOMIC DNA]</scope>
    <source>
        <strain evidence="1 2">NCTC11460</strain>
    </source>
</reference>
<dbReference type="EMBL" id="UGTB01000004">
    <property type="protein sequence ID" value="SUB61031.1"/>
    <property type="molecule type" value="Genomic_DNA"/>
</dbReference>
<gene>
    <name evidence="1" type="ORF">NCTC11460_00948</name>
</gene>
<sequence length="66" mass="7555">MKYRKKPVVVEAFKFDGDFKTRTGEHYVPLWAEAALHEGIICFAGGVPTMTVEIYLDSLNKDMFNK</sequence>
<protein>
    <submittedName>
        <fullName evidence="1">Uncharacterized protein</fullName>
    </submittedName>
</protein>
<accession>A0A379CFC9</accession>
<proteinExistence type="predicted"/>
<evidence type="ECO:0000313" key="1">
    <source>
        <dbReference type="EMBL" id="SUB61031.1"/>
    </source>
</evidence>
<name>A0A379CFC9_9FIRM</name>
<dbReference type="AlphaFoldDB" id="A0A379CFC9"/>
<dbReference type="RefSeq" id="WP_019595300.1">
    <property type="nucleotide sequence ID" value="NZ_FOVA01000002.1"/>
</dbReference>
<dbReference type="Proteomes" id="UP000255101">
    <property type="component" value="Unassembled WGS sequence"/>
</dbReference>
<evidence type="ECO:0000313" key="2">
    <source>
        <dbReference type="Proteomes" id="UP000255101"/>
    </source>
</evidence>
<organism evidence="1 2">
    <name type="scientific">Peptostreptococcus anaerobius</name>
    <dbReference type="NCBI Taxonomy" id="1261"/>
    <lineage>
        <taxon>Bacteria</taxon>
        <taxon>Bacillati</taxon>
        <taxon>Bacillota</taxon>
        <taxon>Clostridia</taxon>
        <taxon>Peptostreptococcales</taxon>
        <taxon>Peptostreptococcaceae</taxon>
        <taxon>Peptostreptococcus</taxon>
    </lineage>
</organism>